<reference evidence="1 2" key="8">
    <citation type="journal article" date="1994" name="Intervirology">
        <title>Identification of the primary structure and the coding capacity of the genome of insect iridescent virus type 6 between the genome coordinates 0.310 and 0.347 (7990 bp).</title>
        <authorList>
            <person name="Sonntag K.C."/>
            <person name="Schnitzler P."/>
            <person name="Janssen W."/>
            <person name="Darai G."/>
        </authorList>
    </citation>
    <scope>NUCLEOTIDE SEQUENCE [LARGE SCALE GENOMIC DNA]</scope>
</reference>
<evidence type="ECO:0000313" key="2">
    <source>
        <dbReference type="Proteomes" id="UP000001359"/>
    </source>
</evidence>
<reference evidence="1 2" key="13">
    <citation type="journal article" date="1998" name="Virus Genes">
        <title>Identification of a thymidylate synthase gene within the genome of Chilo iridescent virus.</title>
        <authorList>
            <person name="Muller K."/>
            <person name="Tidona C.A."/>
            <person name="Bahr U."/>
            <person name="Darai G."/>
        </authorList>
    </citation>
    <scope>NUCLEOTIDE SEQUENCE [LARGE SCALE GENOMIC DNA]</scope>
</reference>
<organismHost>
    <name type="scientific">Spodoptera frugiperda</name>
    <name type="common">Fall armyworm</name>
    <dbReference type="NCBI Taxonomy" id="7108"/>
</organismHost>
<reference evidence="1 2" key="5">
    <citation type="journal article" date="1992" name="Virus Genes">
        <title>Identification and mapping of origins of DNA replication within the DNA sequences of the genome of insect iridescent virus type 6.</title>
        <authorList>
            <person name="Handermann M."/>
            <person name="Schnitzler P."/>
            <person name="Rosen-Wolff A."/>
            <person name="Raab K."/>
            <person name="Sonntag K.C."/>
            <person name="Darai G."/>
        </authorList>
    </citation>
    <scope>NUCLEOTIDE SEQUENCE [LARGE SCALE GENOMIC DNA]</scope>
</reference>
<reference evidence="1 2" key="12">
    <citation type="journal article" date="1997" name="Virus Genes">
        <title>The DNA sequence of Chilo iridescent virus between the genome coordinates 0.101 and 0.391; similarities in coding strategy between insect and vertebrate iridoviruses.</title>
        <authorList>
            <person name="Bahr U."/>
            <person name="Tidona C.A."/>
            <person name="Darai G."/>
        </authorList>
    </citation>
    <scope>NUCLEOTIDE SEQUENCE [LARGE SCALE GENOMIC DNA]</scope>
</reference>
<dbReference type="EMBL" id="AF303741">
    <property type="protein sequence ID" value="AAK82310.1"/>
    <property type="molecule type" value="Genomic_DNA"/>
</dbReference>
<dbReference type="GeneID" id="1733384"/>
<reference evidence="1 2" key="6">
    <citation type="journal article" date="1992" name="Virus Genes">
        <title>Characterization of the third origin of DNA replication of the genome of insect iridescent virus type 6.</title>
        <authorList>
            <person name="Sonntag K.C."/>
            <person name="Darai G."/>
        </authorList>
    </citation>
    <scope>NUCLEOTIDE SEQUENCE [LARGE SCALE GENOMIC DNA]</scope>
</reference>
<sequence>MKKITMIFMFKFNGQKTIKFNYPILQFLQHRKMMLFQMMLFVILQSIQLEHMYIVVLLALEHLIVLLIQQMIEN</sequence>
<reference evidence="1 2" key="1">
    <citation type="journal article" date="1984" name="J. Virol.">
        <title>DNA analysis of insect iridescent virus 6: evidence for circular permutation and terminal redundancy.</title>
        <authorList>
            <person name="Delius H."/>
            <person name="Darai G."/>
            <person name="Fluegel R.M."/>
        </authorList>
    </citation>
    <scope>NUCLEOTIDE SEQUENCE [LARGE SCALE GENOMIC DNA]</scope>
</reference>
<keyword evidence="2" id="KW-1185">Reference proteome</keyword>
<organismHost>
    <name type="scientific">Acheta domesticus</name>
    <name type="common">House cricket</name>
    <dbReference type="NCBI Taxonomy" id="6997"/>
</organismHost>
<evidence type="ECO:0000313" key="1">
    <source>
        <dbReference type="EMBL" id="AAK82310.1"/>
    </source>
</evidence>
<reference evidence="1 2" key="15">
    <citation type="journal article" date="2001" name="Virology">
        <title>Analysis of the first complete DNA sequence of an invertebrate iridovirus: coding strategy of the genome of Chilo iridescent virus.</title>
        <authorList>
            <person name="Jakob N.J."/>
            <person name="Muller K."/>
            <person name="Bahr U."/>
            <person name="Darai G."/>
        </authorList>
    </citation>
    <scope>NUCLEOTIDE SEQUENCE [LARGE SCALE GENOMIC DNA]</scope>
</reference>
<reference evidence="1 2" key="4">
    <citation type="journal article" date="1988" name="Virology">
        <title>Identification and characterization of the repetitive DNA element in the genome of insect iridescent virus type 6.</title>
        <authorList>
            <person name="Fischer M."/>
            <person name="Schnitzler P."/>
            <person name="Delius H."/>
            <person name="Darai G."/>
        </authorList>
    </citation>
    <scope>NUCLEOTIDE SEQUENCE [LARGE SCALE GENOMIC DNA]</scope>
</reference>
<organismHost>
    <name type="scientific">Chilo suppressalis</name>
    <name type="common">Asiatic rice borer moth</name>
    <dbReference type="NCBI Taxonomy" id="168631"/>
</organismHost>
<dbReference type="KEGG" id="vg:1733384"/>
<reference evidence="1 2" key="7">
    <citation type="journal article" date="1993" name="J. Gen. Virol.">
        <title>Identification of the gene encoding the major capsid protein of insect iridescent virus type 6 by polymerase chain reaction.</title>
        <authorList>
            <person name="Stohwasser R."/>
            <person name="Raab K."/>
            <person name="Schnitzler P."/>
            <person name="Janssen W."/>
            <person name="Darai G."/>
        </authorList>
    </citation>
    <scope>NUCLEOTIDE SEQUENCE [LARGE SCALE GENOMIC DNA]</scope>
</reference>
<organismHost>
    <name type="scientific">Gryllus bimaculatus</name>
    <name type="common">Two-spotted cricket</name>
    <dbReference type="NCBI Taxonomy" id="6999"/>
</organismHost>
<accession>Q91F76</accession>
<reference evidence="1 2" key="3">
    <citation type="journal article" date="1987" name="Virology">
        <title>Molecular cloning and physical mapping of the genome of insect iridescent virus type 6: further evidence for circular permutation of the viral genome.</title>
        <authorList>
            <person name="Schnitzler P."/>
            <person name="Soltau J.B."/>
            <person name="Fischer M."/>
            <person name="Reisner H."/>
            <person name="Scholz J."/>
            <person name="Delius H."/>
            <person name="Darai G."/>
        </authorList>
    </citation>
    <scope>NUCLEOTIDE SEQUENCE [LARGE SCALE GENOMIC DNA]</scope>
</reference>
<reference evidence="1 2" key="14">
    <citation type="journal article" date="1999" name="Virus Genes">
        <title>Identification of a gene cluster within the genome of Chilo iridescent virus encoding enzymes involved in viral DNA replication and processing.</title>
        <authorList>
            <person name="Muller K."/>
            <person name="Tidona C.A."/>
            <person name="Darai G."/>
        </authorList>
    </citation>
    <scope>NUCLEOTIDE SEQUENCE [LARGE SCALE GENOMIC DNA]</scope>
</reference>
<proteinExistence type="predicted"/>
<name>Q91F76_IIV6</name>
<reference evidence="1 2" key="2">
    <citation type="journal article" date="1986" name="Med. Microbiol. Immunol.">
        <title>Insect iridescent virus type 6 induced toxic degenerative hepatitis in mice.</title>
        <authorList>
            <person name="Lorbacher de Ruiz H."/>
            <person name="Gelderblom H."/>
            <person name="Hofmann W."/>
            <person name="Darai G."/>
        </authorList>
    </citation>
    <scope>NUCLEOTIDE SEQUENCE [LARGE SCALE GENOMIC DNA]</scope>
</reference>
<reference evidence="1 2" key="9">
    <citation type="journal article" date="1994" name="J. Gen. Virol.">
        <title>Insect iridescent virus type 6 encodes a polypeptide related to the largest subunit of eukaryotic RNA polymerase II.</title>
        <authorList>
            <person name="Schnitzler P."/>
            <person name="Sonntag K.C."/>
            <person name="Muller M."/>
            <person name="Janssen W."/>
            <person name="Bugert J.J."/>
            <person name="Koonin E.V."/>
            <person name="Darai G."/>
        </authorList>
    </citation>
    <scope>NUCLEOTIDE SEQUENCE [LARGE SCALE GENOMIC DNA]</scope>
</reference>
<organismHost>
    <name type="scientific">Gryllus campestris</name>
    <dbReference type="NCBI Taxonomy" id="58607"/>
</organismHost>
<dbReference type="RefSeq" id="NP_149913.1">
    <property type="nucleotide sequence ID" value="NC_003038.1"/>
</dbReference>
<reference evidence="1 2" key="10">
    <citation type="journal article" date="1994" name="Nucleic Acids Res.">
        <title>Identification of genes encoding zinc finger proteins, non-histone chromosomal HMG protein homologue, and a putative GTP phosphohydrolase in the genome of Chilo iridescent virus.</title>
        <authorList>
            <person name="Schnitzler P."/>
            <person name="Hug M."/>
            <person name="Handermann M."/>
            <person name="Janssen W."/>
            <person name="Koonin E.V."/>
            <person name="Delius H."/>
            <person name="Darai C."/>
        </authorList>
    </citation>
    <scope>NUCLEOTIDE SEQUENCE [LARGE SCALE GENOMIC DNA]</scope>
</reference>
<dbReference type="Proteomes" id="UP000001359">
    <property type="component" value="Segment"/>
</dbReference>
<reference evidence="1 2" key="11">
    <citation type="journal article" date="1994" name="Virus Genes">
        <title>Chilo iridescent virus encodes a putative helicase belonging to a distinct family within the "DEAD/H" superfamily: implications for the evolution of large DNA viruses.</title>
        <authorList>
            <person name="Sonntag K.C."/>
            <person name="Schnitzler P."/>
            <person name="Koonin E.V."/>
            <person name="Darai G."/>
        </authorList>
    </citation>
    <scope>NUCLEOTIDE SEQUENCE [LARGE SCALE GENOMIC DNA]</scope>
</reference>
<organism evidence="1 2">
    <name type="scientific">Invertebrate iridescent virus 6</name>
    <name type="common">IIV-6</name>
    <name type="synonym">Chilo iridescent virus</name>
    <dbReference type="NCBI Taxonomy" id="176652"/>
    <lineage>
        <taxon>Viruses</taxon>
        <taxon>Varidnaviria</taxon>
        <taxon>Bamfordvirae</taxon>
        <taxon>Nucleocytoviricota</taxon>
        <taxon>Megaviricetes</taxon>
        <taxon>Pimascovirales</taxon>
        <taxon>Pimascovirales incertae sedis</taxon>
        <taxon>Iridoviridae</taxon>
        <taxon>Betairidovirinae</taxon>
        <taxon>Iridovirus</taxon>
        <taxon>Iridovirus chilo1</taxon>
    </lineage>
</organism>
<protein>
    <submittedName>
        <fullName evidence="1">450L</fullName>
    </submittedName>
</protein>